<comment type="caution">
    <text evidence="2">The sequence shown here is derived from an EMBL/GenBank/DDBJ whole genome shotgun (WGS) entry which is preliminary data.</text>
</comment>
<reference evidence="3" key="1">
    <citation type="journal article" date="2019" name="Int. J. Syst. Evol. Microbiol.">
        <title>The Global Catalogue of Microorganisms (GCM) 10K type strain sequencing project: providing services to taxonomists for standard genome sequencing and annotation.</title>
        <authorList>
            <consortium name="The Broad Institute Genomics Platform"/>
            <consortium name="The Broad Institute Genome Sequencing Center for Infectious Disease"/>
            <person name="Wu L."/>
            <person name="Ma J."/>
        </authorList>
    </citation>
    <scope>NUCLEOTIDE SEQUENCE [LARGE SCALE GENOMIC DNA]</scope>
    <source>
        <strain evidence="3">JCM 17021</strain>
    </source>
</reference>
<proteinExistence type="predicted"/>
<evidence type="ECO:0000313" key="3">
    <source>
        <dbReference type="Proteomes" id="UP001501803"/>
    </source>
</evidence>
<gene>
    <name evidence="2" type="ORF">GCM10022381_12160</name>
</gene>
<feature type="region of interest" description="Disordered" evidence="1">
    <location>
        <begin position="1"/>
        <end position="30"/>
    </location>
</feature>
<keyword evidence="3" id="KW-1185">Reference proteome</keyword>
<dbReference type="Proteomes" id="UP001501803">
    <property type="component" value="Unassembled WGS sequence"/>
</dbReference>
<evidence type="ECO:0000256" key="1">
    <source>
        <dbReference type="SAM" id="MobiDB-lite"/>
    </source>
</evidence>
<sequence>MLGYLDSNQEQLMRAERPDQAAPLPQIPRNIGEVGSTTFISDCYSSYTEPRRHFPSRPFPQAWAHLTAPAQPGRLFAELDPREPRLAPESYETCPDASIASARQHCCGSSVCAVGDRANK</sequence>
<name>A0ABP7KCI4_9MICO</name>
<dbReference type="EMBL" id="BAABCN010000002">
    <property type="protein sequence ID" value="GAA3870558.1"/>
    <property type="molecule type" value="Genomic_DNA"/>
</dbReference>
<organism evidence="2 3">
    <name type="scientific">Leifsonia kafniensis</name>
    <dbReference type="NCBI Taxonomy" id="475957"/>
    <lineage>
        <taxon>Bacteria</taxon>
        <taxon>Bacillati</taxon>
        <taxon>Actinomycetota</taxon>
        <taxon>Actinomycetes</taxon>
        <taxon>Micrococcales</taxon>
        <taxon>Microbacteriaceae</taxon>
        <taxon>Leifsonia</taxon>
    </lineage>
</organism>
<evidence type="ECO:0000313" key="2">
    <source>
        <dbReference type="EMBL" id="GAA3870558.1"/>
    </source>
</evidence>
<protein>
    <submittedName>
        <fullName evidence="2">Uncharacterized protein</fullName>
    </submittedName>
</protein>
<feature type="compositionally biased region" description="Polar residues" evidence="1">
    <location>
        <begin position="1"/>
        <end position="11"/>
    </location>
</feature>
<accession>A0ABP7KCI4</accession>